<evidence type="ECO:0000256" key="1">
    <source>
        <dbReference type="ARBA" id="ARBA00004651"/>
    </source>
</evidence>
<protein>
    <recommendedName>
        <fullName evidence="4">Cytochrome bo(3) ubiquinol oxidase subunit 4</fullName>
    </recommendedName>
    <alternativeName>
        <fullName evidence="16">Cytochrome o ubiquinol oxidase subunit 4</fullName>
    </alternativeName>
    <alternativeName>
        <fullName evidence="13">Oxidase bo(3) subunit 4</fullName>
    </alternativeName>
    <alternativeName>
        <fullName evidence="14">Ubiquinol oxidase polypeptide IV</fullName>
    </alternativeName>
    <alternativeName>
        <fullName evidence="15">Ubiquinol oxidase subunit 4</fullName>
    </alternativeName>
</protein>
<keyword evidence="7 17" id="KW-0812">Transmembrane</keyword>
<evidence type="ECO:0000256" key="8">
    <source>
        <dbReference type="ARBA" id="ARBA00022982"/>
    </source>
</evidence>
<keyword evidence="11 17" id="KW-0472">Membrane</keyword>
<organism evidence="18 19">
    <name type="scientific">Pseudomonas vanderleydeniana</name>
    <dbReference type="NCBI Taxonomy" id="2745495"/>
    <lineage>
        <taxon>Bacteria</taxon>
        <taxon>Pseudomonadati</taxon>
        <taxon>Pseudomonadota</taxon>
        <taxon>Gammaproteobacteria</taxon>
        <taxon>Pseudomonadales</taxon>
        <taxon>Pseudomonadaceae</taxon>
        <taxon>Pseudomonas</taxon>
    </lineage>
</organism>
<dbReference type="EMBL" id="CP077093">
    <property type="protein sequence ID" value="QXI26329.1"/>
    <property type="molecule type" value="Genomic_DNA"/>
</dbReference>
<evidence type="ECO:0000256" key="6">
    <source>
        <dbReference type="ARBA" id="ARBA00022475"/>
    </source>
</evidence>
<evidence type="ECO:0000256" key="4">
    <source>
        <dbReference type="ARBA" id="ARBA00014689"/>
    </source>
</evidence>
<evidence type="ECO:0000256" key="11">
    <source>
        <dbReference type="ARBA" id="ARBA00023136"/>
    </source>
</evidence>
<dbReference type="RefSeq" id="WP_186675998.1">
    <property type="nucleotide sequence ID" value="NZ_CP077093.1"/>
</dbReference>
<evidence type="ECO:0000256" key="9">
    <source>
        <dbReference type="ARBA" id="ARBA00022989"/>
    </source>
</evidence>
<keyword evidence="6" id="KW-1003">Cell membrane</keyword>
<dbReference type="GO" id="GO:0009486">
    <property type="term" value="F:cytochrome bo3 ubiquinol oxidase activity"/>
    <property type="evidence" value="ECO:0007669"/>
    <property type="project" value="InterPro"/>
</dbReference>
<comment type="subcellular location">
    <subcellularLocation>
        <location evidence="1">Cell membrane</location>
        <topology evidence="1">Multi-pass membrane protein</topology>
    </subcellularLocation>
</comment>
<evidence type="ECO:0000256" key="12">
    <source>
        <dbReference type="ARBA" id="ARBA00025694"/>
    </source>
</evidence>
<keyword evidence="8" id="KW-0249">Electron transport</keyword>
<evidence type="ECO:0000256" key="10">
    <source>
        <dbReference type="ARBA" id="ARBA00023002"/>
    </source>
</evidence>
<dbReference type="GO" id="GO:0009319">
    <property type="term" value="C:cytochrome o ubiquinol oxidase complex"/>
    <property type="evidence" value="ECO:0007669"/>
    <property type="project" value="TreeGrafter"/>
</dbReference>
<name>A0A9E6PGP3_9PSED</name>
<reference evidence="18 19" key="2">
    <citation type="journal article" date="2021" name="Microorganisms">
        <title>The Ever-Expanding Pseudomonas Genus: Description of 43 New Species and Partition of the Pseudomonas putida Group.</title>
        <authorList>
            <person name="Girard L."/>
            <person name="Lood C."/>
            <person name="Hofte M."/>
            <person name="Vandamme P."/>
            <person name="Rokni-Zadeh H."/>
            <person name="van Noort V."/>
            <person name="Lavigne R."/>
            <person name="De Mot R."/>
        </authorList>
    </citation>
    <scope>NUCLEOTIDE SEQUENCE [LARGE SCALE GENOMIC DNA]</scope>
    <source>
        <strain evidence="18 19">RW8P3</strain>
    </source>
</reference>
<dbReference type="GO" id="GO:0015078">
    <property type="term" value="F:proton transmembrane transporter activity"/>
    <property type="evidence" value="ECO:0007669"/>
    <property type="project" value="TreeGrafter"/>
</dbReference>
<evidence type="ECO:0000256" key="5">
    <source>
        <dbReference type="ARBA" id="ARBA00022448"/>
    </source>
</evidence>
<evidence type="ECO:0000256" key="15">
    <source>
        <dbReference type="ARBA" id="ARBA00031887"/>
    </source>
</evidence>
<dbReference type="InterPro" id="IPR014210">
    <property type="entry name" value="Cyt_o_ubiqinol_oxidase_su4"/>
</dbReference>
<keyword evidence="9 17" id="KW-1133">Transmembrane helix</keyword>
<dbReference type="AlphaFoldDB" id="A0A9E6PGP3"/>
<keyword evidence="19" id="KW-1185">Reference proteome</keyword>
<evidence type="ECO:0000256" key="7">
    <source>
        <dbReference type="ARBA" id="ARBA00022692"/>
    </source>
</evidence>
<dbReference type="NCBIfam" id="TIGR02847">
    <property type="entry name" value="CyoD"/>
    <property type="match status" value="1"/>
</dbReference>
<evidence type="ECO:0000256" key="3">
    <source>
        <dbReference type="ARBA" id="ARBA00011700"/>
    </source>
</evidence>
<evidence type="ECO:0000313" key="19">
    <source>
        <dbReference type="Proteomes" id="UP000634530"/>
    </source>
</evidence>
<comment type="subunit">
    <text evidence="3">Heterooctamer of two A chains, two B chains, two C chains and two D chains.</text>
</comment>
<evidence type="ECO:0000256" key="2">
    <source>
        <dbReference type="ARBA" id="ARBA00008079"/>
    </source>
</evidence>
<accession>A0A9E6PGP3</accession>
<evidence type="ECO:0000256" key="13">
    <source>
        <dbReference type="ARBA" id="ARBA00030071"/>
    </source>
</evidence>
<gene>
    <name evidence="18" type="primary">cyoD</name>
    <name evidence="18" type="ORF">HU752_020545</name>
</gene>
<dbReference type="KEGG" id="pvw:HU752_020545"/>
<dbReference type="InterPro" id="IPR005171">
    <property type="entry name" value="Cyt_c_oxidase_su4_prok"/>
</dbReference>
<dbReference type="PANTHER" id="PTHR36835">
    <property type="entry name" value="CYTOCHROME BO(3) UBIQUINOL OXIDASE SUBUNIT 4"/>
    <property type="match status" value="1"/>
</dbReference>
<dbReference type="InterPro" id="IPR050968">
    <property type="entry name" value="Cytochrome_c_oxidase_bac_sub4"/>
</dbReference>
<sequence length="112" mass="12634">MYTQSSINSSAGSTHGSKQYYLIGFVLSLVLTIIPFGLVMFPTLPRQITAWAVILSAVVQVFVHLKYFLHLDTATEQRWNLIAFVFSLIIILLLVGLSLWIMESIHINMLAH</sequence>
<proteinExistence type="inferred from homology"/>
<reference evidence="18 19" key="1">
    <citation type="journal article" date="2020" name="Microorganisms">
        <title>Reliable Identification of Environmental Pseudomonas Isolates Using the rpoD Gene.</title>
        <authorList>
            <consortium name="The Broad Institute Genome Sequencing Platform"/>
            <person name="Girard L."/>
            <person name="Lood C."/>
            <person name="Rokni-Zadeh H."/>
            <person name="van Noort V."/>
            <person name="Lavigne R."/>
            <person name="De Mot R."/>
        </authorList>
    </citation>
    <scope>NUCLEOTIDE SEQUENCE [LARGE SCALE GENOMIC DNA]</scope>
    <source>
        <strain evidence="18 19">RW8P3</strain>
    </source>
</reference>
<comment type="similarity">
    <text evidence="2">Belongs to the cytochrome c oxidase bacterial subunit 4 family.</text>
</comment>
<comment type="function">
    <text evidence="12">Cytochrome bo(3) ubiquinol terminal oxidase is the component of the aerobic respiratory chain of E.coli that predominates when cells are grown at high aeration. Has proton pump activity across the membrane in addition to electron transfer, pumping 2 protons/electron.</text>
</comment>
<keyword evidence="10" id="KW-0560">Oxidoreductase</keyword>
<dbReference type="GO" id="GO:0005886">
    <property type="term" value="C:plasma membrane"/>
    <property type="evidence" value="ECO:0007669"/>
    <property type="project" value="UniProtKB-SubCell"/>
</dbReference>
<dbReference type="GO" id="GO:0019646">
    <property type="term" value="P:aerobic electron transport chain"/>
    <property type="evidence" value="ECO:0007669"/>
    <property type="project" value="TreeGrafter"/>
</dbReference>
<evidence type="ECO:0000256" key="14">
    <source>
        <dbReference type="ARBA" id="ARBA00030211"/>
    </source>
</evidence>
<dbReference type="GO" id="GO:0015990">
    <property type="term" value="P:electron transport coupled proton transport"/>
    <property type="evidence" value="ECO:0007669"/>
    <property type="project" value="InterPro"/>
</dbReference>
<dbReference type="PANTHER" id="PTHR36835:SF1">
    <property type="entry name" value="CYTOCHROME BO(3) UBIQUINOL OXIDASE SUBUNIT 4"/>
    <property type="match status" value="1"/>
</dbReference>
<feature type="transmembrane region" description="Helical" evidence="17">
    <location>
        <begin position="81"/>
        <end position="102"/>
    </location>
</feature>
<dbReference type="Proteomes" id="UP000634530">
    <property type="component" value="Chromosome"/>
</dbReference>
<feature type="transmembrane region" description="Helical" evidence="17">
    <location>
        <begin position="48"/>
        <end position="69"/>
    </location>
</feature>
<keyword evidence="5" id="KW-0813">Transport</keyword>
<feature type="transmembrane region" description="Helical" evidence="17">
    <location>
        <begin position="20"/>
        <end position="41"/>
    </location>
</feature>
<dbReference type="Pfam" id="PF03626">
    <property type="entry name" value="COX4_pro"/>
    <property type="match status" value="1"/>
</dbReference>
<evidence type="ECO:0000256" key="17">
    <source>
        <dbReference type="SAM" id="Phobius"/>
    </source>
</evidence>
<evidence type="ECO:0000313" key="18">
    <source>
        <dbReference type="EMBL" id="QXI26329.1"/>
    </source>
</evidence>
<evidence type="ECO:0000256" key="16">
    <source>
        <dbReference type="ARBA" id="ARBA00032185"/>
    </source>
</evidence>